<comment type="caution">
    <text evidence="2">The sequence shown here is derived from an EMBL/GenBank/DDBJ whole genome shotgun (WGS) entry which is preliminary data.</text>
</comment>
<organism evidence="2 3">
    <name type="scientific">Paraburkholderia azotifigens</name>
    <dbReference type="NCBI Taxonomy" id="2057004"/>
    <lineage>
        <taxon>Bacteria</taxon>
        <taxon>Pseudomonadati</taxon>
        <taxon>Pseudomonadota</taxon>
        <taxon>Betaproteobacteria</taxon>
        <taxon>Burkholderiales</taxon>
        <taxon>Burkholderiaceae</taxon>
        <taxon>Paraburkholderia</taxon>
    </lineage>
</organism>
<evidence type="ECO:0000313" key="2">
    <source>
        <dbReference type="EMBL" id="TXC86300.1"/>
    </source>
</evidence>
<sequence>MGRRWTPEQRARQAKAIRRWRPWENSTGPRTTAGKAVSASNASIHGLRSARSRFERRELNALFRECKKRLVF</sequence>
<proteinExistence type="predicted"/>
<dbReference type="Proteomes" id="UP000321776">
    <property type="component" value="Unassembled WGS sequence"/>
</dbReference>
<accession>A0A5C6VMQ8</accession>
<evidence type="ECO:0000256" key="1">
    <source>
        <dbReference type="SAM" id="MobiDB-lite"/>
    </source>
</evidence>
<gene>
    <name evidence="2" type="ORF">FRZ40_01185</name>
</gene>
<feature type="region of interest" description="Disordered" evidence="1">
    <location>
        <begin position="23"/>
        <end position="42"/>
    </location>
</feature>
<reference evidence="2 3" key="1">
    <citation type="journal article" date="2018" name="Int. J. Syst. Evol. Microbiol.">
        <title>Paraburkholderia azotifigens sp. nov., a nitrogen-fixing bacterium isolated from paddy soil.</title>
        <authorList>
            <person name="Choi G.M."/>
            <person name="Im W.T."/>
        </authorList>
    </citation>
    <scope>NUCLEOTIDE SEQUENCE [LARGE SCALE GENOMIC DNA]</scope>
    <source>
        <strain evidence="2 3">NF 2-5-3</strain>
    </source>
</reference>
<name>A0A5C6VMQ8_9BURK</name>
<dbReference type="AlphaFoldDB" id="A0A5C6VMQ8"/>
<dbReference type="EMBL" id="VOQS01000001">
    <property type="protein sequence ID" value="TXC86300.1"/>
    <property type="molecule type" value="Genomic_DNA"/>
</dbReference>
<evidence type="ECO:0000313" key="3">
    <source>
        <dbReference type="Proteomes" id="UP000321776"/>
    </source>
</evidence>
<protein>
    <submittedName>
        <fullName evidence="2">Uncharacterized protein</fullName>
    </submittedName>
</protein>